<dbReference type="PATRIC" id="fig|454.4.peg.236"/>
<evidence type="ECO:0000313" key="5">
    <source>
        <dbReference type="Proteomes" id="UP000054761"/>
    </source>
</evidence>
<name>A0A0W0WNF0_9GAMM</name>
<dbReference type="Proteomes" id="UP000054761">
    <property type="component" value="Unassembled WGS sequence"/>
</dbReference>
<evidence type="ECO:0000259" key="2">
    <source>
        <dbReference type="Pfam" id="PF03886"/>
    </source>
</evidence>
<dbReference type="Proteomes" id="UP000295517">
    <property type="component" value="Chromosome"/>
</dbReference>
<feature type="signal peptide" evidence="1">
    <location>
        <begin position="1"/>
        <end position="18"/>
    </location>
</feature>
<sequence>MRLPLKAVSCFLFSLLVACSPVKVPVVNQYQLTKYSTRHFMKARKKISILVALPEAVAGYKTEQMLYMIKPFKLSAFAHNAWVSPPADMIYPLILQSLQHSNYFYAVASSPYAEQADYRLDTQLLKLHQNFLQRPSVIELSVKVVLTDITNGQVIASRIINQRVCSPMESPYGGVLAANKATEAMTAAIAEFVIKYTGGSHFKSGRPTYK</sequence>
<evidence type="ECO:0000313" key="3">
    <source>
        <dbReference type="EMBL" id="KTD33858.1"/>
    </source>
</evidence>
<protein>
    <submittedName>
        <fullName evidence="3">Transport protein</fullName>
    </submittedName>
</protein>
<dbReference type="OrthoDB" id="5624722at2"/>
<reference evidence="3 5" key="1">
    <citation type="submission" date="2015-11" db="EMBL/GenBank/DDBJ databases">
        <title>Genomic analysis of 38 Legionella species identifies large and diverse effector repertoires.</title>
        <authorList>
            <person name="Burstein D."/>
            <person name="Amaro F."/>
            <person name="Zusman T."/>
            <person name="Lifshitz Z."/>
            <person name="Cohen O."/>
            <person name="Gilbert J.A."/>
            <person name="Pupko T."/>
            <person name="Shuman H.A."/>
            <person name="Segal G."/>
        </authorList>
    </citation>
    <scope>NUCLEOTIDE SEQUENCE [LARGE SCALE GENOMIC DNA]</scope>
    <source>
        <strain evidence="3 5">Bercovier 4</strain>
    </source>
</reference>
<dbReference type="STRING" id="454.Lisr_0226"/>
<evidence type="ECO:0000313" key="4">
    <source>
        <dbReference type="EMBL" id="QBR83585.1"/>
    </source>
</evidence>
<evidence type="ECO:0000256" key="1">
    <source>
        <dbReference type="SAM" id="SignalP"/>
    </source>
</evidence>
<accession>A0A0W0WNF0</accession>
<feature type="domain" description="ABC-type transport auxiliary lipoprotein component" evidence="2">
    <location>
        <begin position="30"/>
        <end position="190"/>
    </location>
</feature>
<evidence type="ECO:0000313" key="6">
    <source>
        <dbReference type="Proteomes" id="UP000295517"/>
    </source>
</evidence>
<dbReference type="PROSITE" id="PS51257">
    <property type="entry name" value="PROKAR_LIPOPROTEIN"/>
    <property type="match status" value="1"/>
</dbReference>
<keyword evidence="1" id="KW-0732">Signal</keyword>
<dbReference type="EMBL" id="LNYH01000006">
    <property type="protein sequence ID" value="KTD33858.1"/>
    <property type="molecule type" value="Genomic_DNA"/>
</dbReference>
<dbReference type="Gene3D" id="3.40.50.10610">
    <property type="entry name" value="ABC-type transport auxiliary lipoprotein component"/>
    <property type="match status" value="1"/>
</dbReference>
<dbReference type="InterPro" id="IPR005586">
    <property type="entry name" value="ABC_trans_aux"/>
</dbReference>
<gene>
    <name evidence="4" type="ORF">E3983_03975</name>
    <name evidence="3" type="ORF">Lisr_0226</name>
</gene>
<keyword evidence="5" id="KW-1185">Reference proteome</keyword>
<dbReference type="EMBL" id="CP038254">
    <property type="protein sequence ID" value="QBR83585.1"/>
    <property type="molecule type" value="Genomic_DNA"/>
</dbReference>
<dbReference type="AlphaFoldDB" id="A0A0W0WNF0"/>
<reference evidence="4 6" key="2">
    <citation type="submission" date="2019-03" db="EMBL/GenBank/DDBJ databases">
        <title>Diverse conjugative elements silence natural transformation in Legionella species.</title>
        <authorList>
            <person name="Durieux I."/>
            <person name="Ginevra C."/>
            <person name="Attaiech L."/>
            <person name="Picq K."/>
            <person name="Juan P.A."/>
            <person name="Jarraud S."/>
            <person name="Charpentier X."/>
        </authorList>
    </citation>
    <scope>NUCLEOTIDE SEQUENCE [LARGE SCALE GENOMIC DNA]</scope>
    <source>
        <strain evidence="4 6">HL-0427-4011</strain>
    </source>
</reference>
<dbReference type="SUPFAM" id="SSF159594">
    <property type="entry name" value="XCC0632-like"/>
    <property type="match status" value="1"/>
</dbReference>
<organism evidence="3 5">
    <name type="scientific">Legionella israelensis</name>
    <dbReference type="NCBI Taxonomy" id="454"/>
    <lineage>
        <taxon>Bacteria</taxon>
        <taxon>Pseudomonadati</taxon>
        <taxon>Pseudomonadota</taxon>
        <taxon>Gammaproteobacteria</taxon>
        <taxon>Legionellales</taxon>
        <taxon>Legionellaceae</taxon>
        <taxon>Legionella</taxon>
    </lineage>
</organism>
<feature type="chain" id="PRO_5042680685" evidence="1">
    <location>
        <begin position="19"/>
        <end position="210"/>
    </location>
</feature>
<proteinExistence type="predicted"/>
<dbReference type="RefSeq" id="WP_058500617.1">
    <property type="nucleotide sequence ID" value="NZ_CAAAJA010000004.1"/>
</dbReference>
<dbReference type="Pfam" id="PF03886">
    <property type="entry name" value="ABC_trans_aux"/>
    <property type="match status" value="1"/>
</dbReference>